<protein>
    <recommendedName>
        <fullName evidence="3">DUF4746 domain-containing protein</fullName>
    </recommendedName>
</protein>
<keyword evidence="2" id="KW-0732">Signal</keyword>
<dbReference type="Pfam" id="PF15928">
    <property type="entry name" value="DUF4746"/>
    <property type="match status" value="1"/>
</dbReference>
<feature type="compositionally biased region" description="Basic and acidic residues" evidence="1">
    <location>
        <begin position="272"/>
        <end position="301"/>
    </location>
</feature>
<sequence length="340" mass="38830">MDVLFLHVLFFMQQVHISDLVLEEILYFSDDSVEDFRRDEFFKKPSIALLLKRSSENLPNTIDDVVDQLVYGNHRKPPGDENCAYQKLLLKKENVEMPGIWIPPNALCKAMALKWFFPNISGPFRLPEEKLIPPHYIVGYDAFKYKEVMELSKQFSEAVMKYGFFTVDIPGEGQLITKTVEKFEKRLTPPTYDEKIVVQLAKSDDWLTEFCELGPSYMSPDTVQGAEDAKVFFPVTYDIPEDIILEIKKKPKKKVKSKFVAVVEAHEEQILQIDKEASTEPAAENEKPSVEQSSTEDKAGDQEGEYEELADGEEEGEREEEVAEIDKATSPIADGQEVND</sequence>
<dbReference type="Proteomes" id="UP001168821">
    <property type="component" value="Unassembled WGS sequence"/>
</dbReference>
<organism evidence="4 5">
    <name type="scientific">Zophobas morio</name>
    <dbReference type="NCBI Taxonomy" id="2755281"/>
    <lineage>
        <taxon>Eukaryota</taxon>
        <taxon>Metazoa</taxon>
        <taxon>Ecdysozoa</taxon>
        <taxon>Arthropoda</taxon>
        <taxon>Hexapoda</taxon>
        <taxon>Insecta</taxon>
        <taxon>Pterygota</taxon>
        <taxon>Neoptera</taxon>
        <taxon>Endopterygota</taxon>
        <taxon>Coleoptera</taxon>
        <taxon>Polyphaga</taxon>
        <taxon>Cucujiformia</taxon>
        <taxon>Tenebrionidae</taxon>
        <taxon>Zophobas</taxon>
    </lineage>
</organism>
<feature type="region of interest" description="Disordered" evidence="1">
    <location>
        <begin position="272"/>
        <end position="340"/>
    </location>
</feature>
<keyword evidence="5" id="KW-1185">Reference proteome</keyword>
<comment type="caution">
    <text evidence="4">The sequence shown here is derived from an EMBL/GenBank/DDBJ whole genome shotgun (WGS) entry which is preliminary data.</text>
</comment>
<evidence type="ECO:0000313" key="5">
    <source>
        <dbReference type="Proteomes" id="UP001168821"/>
    </source>
</evidence>
<feature type="signal peptide" evidence="2">
    <location>
        <begin position="1"/>
        <end position="17"/>
    </location>
</feature>
<feature type="compositionally biased region" description="Acidic residues" evidence="1">
    <location>
        <begin position="302"/>
        <end position="323"/>
    </location>
</feature>
<feature type="chain" id="PRO_5041367189" description="DUF4746 domain-containing protein" evidence="2">
    <location>
        <begin position="18"/>
        <end position="340"/>
    </location>
</feature>
<proteinExistence type="predicted"/>
<dbReference type="AlphaFoldDB" id="A0AA38MIF5"/>
<evidence type="ECO:0000256" key="2">
    <source>
        <dbReference type="SAM" id="SignalP"/>
    </source>
</evidence>
<evidence type="ECO:0000256" key="1">
    <source>
        <dbReference type="SAM" id="MobiDB-lite"/>
    </source>
</evidence>
<feature type="domain" description="DUF4746" evidence="3">
    <location>
        <begin position="84"/>
        <end position="239"/>
    </location>
</feature>
<dbReference type="EMBL" id="JALNTZ010000004">
    <property type="protein sequence ID" value="KAJ3657249.1"/>
    <property type="molecule type" value="Genomic_DNA"/>
</dbReference>
<dbReference type="InterPro" id="IPR031827">
    <property type="entry name" value="DUF4746"/>
</dbReference>
<evidence type="ECO:0000259" key="3">
    <source>
        <dbReference type="Pfam" id="PF15928"/>
    </source>
</evidence>
<accession>A0AA38MIF5</accession>
<reference evidence="4" key="1">
    <citation type="journal article" date="2023" name="G3 (Bethesda)">
        <title>Whole genome assemblies of Zophobas morio and Tenebrio molitor.</title>
        <authorList>
            <person name="Kaur S."/>
            <person name="Stinson S.A."/>
            <person name="diCenzo G.C."/>
        </authorList>
    </citation>
    <scope>NUCLEOTIDE SEQUENCE</scope>
    <source>
        <strain evidence="4">QUZm001</strain>
    </source>
</reference>
<evidence type="ECO:0000313" key="4">
    <source>
        <dbReference type="EMBL" id="KAJ3657249.1"/>
    </source>
</evidence>
<name>A0AA38MIF5_9CUCU</name>
<gene>
    <name evidence="4" type="ORF">Zmor_016261</name>
</gene>